<name>A0A915LRB3_MELJA</name>
<keyword evidence="3" id="KW-1185">Reference proteome</keyword>
<dbReference type="GO" id="GO:0006312">
    <property type="term" value="P:mitotic recombination"/>
    <property type="evidence" value="ECO:0007669"/>
    <property type="project" value="TreeGrafter"/>
</dbReference>
<dbReference type="GO" id="GO:0030983">
    <property type="term" value="F:mismatched DNA binding"/>
    <property type="evidence" value="ECO:0007669"/>
    <property type="project" value="InterPro"/>
</dbReference>
<dbReference type="InterPro" id="IPR045076">
    <property type="entry name" value="MutS"/>
</dbReference>
<dbReference type="InterPro" id="IPR036187">
    <property type="entry name" value="DNA_mismatch_repair_MutS_sf"/>
</dbReference>
<dbReference type="Pfam" id="PF05192">
    <property type="entry name" value="MutS_III"/>
    <property type="match status" value="1"/>
</dbReference>
<evidence type="ECO:0000259" key="2">
    <source>
        <dbReference type="Pfam" id="PF05192"/>
    </source>
</evidence>
<dbReference type="GO" id="GO:0140664">
    <property type="term" value="F:ATP-dependent DNA damage sensor activity"/>
    <property type="evidence" value="ECO:0007669"/>
    <property type="project" value="InterPro"/>
</dbReference>
<evidence type="ECO:0000313" key="4">
    <source>
        <dbReference type="WBParaSite" id="scaffold14704_cov148.g17592"/>
    </source>
</evidence>
<dbReference type="GO" id="GO:0006298">
    <property type="term" value="P:mismatch repair"/>
    <property type="evidence" value="ECO:0007669"/>
    <property type="project" value="InterPro"/>
</dbReference>
<dbReference type="Proteomes" id="UP000887561">
    <property type="component" value="Unplaced"/>
</dbReference>
<evidence type="ECO:0000256" key="1">
    <source>
        <dbReference type="SAM" id="Coils"/>
    </source>
</evidence>
<feature type="domain" description="DNA mismatch repair protein MutS core" evidence="2">
    <location>
        <begin position="9"/>
        <end position="211"/>
    </location>
</feature>
<evidence type="ECO:0000313" key="3">
    <source>
        <dbReference type="Proteomes" id="UP000887561"/>
    </source>
</evidence>
<sequence length="225" mass="25774">MIHICYQGDWLCHPLLSLPQIEKRLDVVEALCSCPAVRRSLHENLLRRMPDIGLLTRKLEQGKATLSDCYRLYQMVILIKRISPLLSSMKTSVTERIFASINELILEKVQKSIVDLRPFAQLIENTLDFDYSEQNGQHGIQPNIDPRLQEISKKIDGMNEEAQNLRRKMADNAKCEQELTKIVISTCAGYIPALKLFDDCIGVLDVLTAFSLRQLLMFDQKSLKK</sequence>
<proteinExistence type="predicted"/>
<dbReference type="Gene3D" id="1.10.1420.10">
    <property type="match status" value="1"/>
</dbReference>
<dbReference type="WBParaSite" id="scaffold14704_cov148.g17592">
    <property type="protein sequence ID" value="scaffold14704_cov148.g17592"/>
    <property type="gene ID" value="scaffold14704_cov148.g17592"/>
</dbReference>
<dbReference type="AlphaFoldDB" id="A0A915LRB3"/>
<dbReference type="GO" id="GO:0032301">
    <property type="term" value="C:MutSalpha complex"/>
    <property type="evidence" value="ECO:0007669"/>
    <property type="project" value="TreeGrafter"/>
</dbReference>
<dbReference type="PANTHER" id="PTHR11361:SF35">
    <property type="entry name" value="DNA MISMATCH REPAIR PROTEIN MSH2"/>
    <property type="match status" value="1"/>
</dbReference>
<reference evidence="4" key="1">
    <citation type="submission" date="2022-11" db="UniProtKB">
        <authorList>
            <consortium name="WormBaseParasite"/>
        </authorList>
    </citation>
    <scope>IDENTIFICATION</scope>
</reference>
<keyword evidence="1" id="KW-0175">Coiled coil</keyword>
<organism evidence="3 4">
    <name type="scientific">Meloidogyne javanica</name>
    <name type="common">Root-knot nematode worm</name>
    <dbReference type="NCBI Taxonomy" id="6303"/>
    <lineage>
        <taxon>Eukaryota</taxon>
        <taxon>Metazoa</taxon>
        <taxon>Ecdysozoa</taxon>
        <taxon>Nematoda</taxon>
        <taxon>Chromadorea</taxon>
        <taxon>Rhabditida</taxon>
        <taxon>Tylenchina</taxon>
        <taxon>Tylenchomorpha</taxon>
        <taxon>Tylenchoidea</taxon>
        <taxon>Meloidogynidae</taxon>
        <taxon>Meloidogyninae</taxon>
        <taxon>Meloidogyne</taxon>
        <taxon>Meloidogyne incognita group</taxon>
    </lineage>
</organism>
<feature type="coiled-coil region" evidence="1">
    <location>
        <begin position="148"/>
        <end position="178"/>
    </location>
</feature>
<accession>A0A915LRB3</accession>
<dbReference type="PANTHER" id="PTHR11361">
    <property type="entry name" value="DNA MISMATCH REPAIR PROTEIN MUTS FAMILY MEMBER"/>
    <property type="match status" value="1"/>
</dbReference>
<protein>
    <submittedName>
        <fullName evidence="4">DNA mismatch repair protein MutS core domain-containing protein</fullName>
    </submittedName>
</protein>
<dbReference type="InterPro" id="IPR007696">
    <property type="entry name" value="DNA_mismatch_repair_MutS_core"/>
</dbReference>
<dbReference type="GO" id="GO:0005524">
    <property type="term" value="F:ATP binding"/>
    <property type="evidence" value="ECO:0007669"/>
    <property type="project" value="InterPro"/>
</dbReference>
<dbReference type="SUPFAM" id="SSF48334">
    <property type="entry name" value="DNA repair protein MutS, domain III"/>
    <property type="match status" value="1"/>
</dbReference>